<dbReference type="RefSeq" id="WP_202676978.1">
    <property type="nucleotide sequence ID" value="NZ_CP068595.1"/>
</dbReference>
<dbReference type="Proteomes" id="UP000595841">
    <property type="component" value="Chromosome"/>
</dbReference>
<protein>
    <submittedName>
        <fullName evidence="2">Uncharacterized protein</fullName>
    </submittedName>
</protein>
<gene>
    <name evidence="2" type="ORF">JI735_01945</name>
</gene>
<evidence type="ECO:0000313" key="2">
    <source>
        <dbReference type="EMBL" id="QQZ61552.1"/>
    </source>
</evidence>
<accession>A0A974PE10</accession>
<keyword evidence="3" id="KW-1185">Reference proteome</keyword>
<reference evidence="2 3" key="1">
    <citation type="submission" date="2021-01" db="EMBL/GenBank/DDBJ databases">
        <title>Whole genome sequence of Paenibacillus sonchi LMG 24727 for comparative genomics.</title>
        <authorList>
            <person name="Lee G."/>
            <person name="Kim M.-J."/>
            <person name="Lim K."/>
            <person name="Shin J.-H."/>
        </authorList>
    </citation>
    <scope>NUCLEOTIDE SEQUENCE [LARGE SCALE GENOMIC DNA]</scope>
    <source>
        <strain evidence="2 3">LMG 24727</strain>
    </source>
</reference>
<evidence type="ECO:0000256" key="1">
    <source>
        <dbReference type="SAM" id="MobiDB-lite"/>
    </source>
</evidence>
<proteinExistence type="predicted"/>
<dbReference type="KEGG" id="pson:JI735_01945"/>
<dbReference type="AlphaFoldDB" id="A0A974PE10"/>
<evidence type="ECO:0000313" key="3">
    <source>
        <dbReference type="Proteomes" id="UP000595841"/>
    </source>
</evidence>
<feature type="region of interest" description="Disordered" evidence="1">
    <location>
        <begin position="1"/>
        <end position="45"/>
    </location>
</feature>
<sequence length="45" mass="4892">MNSNTGPMAAGIPNRSKIIGGMLKTDRPIPSRSIRSRYGPESRYG</sequence>
<organism evidence="2 3">
    <name type="scientific">Paenibacillus sonchi</name>
    <dbReference type="NCBI Taxonomy" id="373687"/>
    <lineage>
        <taxon>Bacteria</taxon>
        <taxon>Bacillati</taxon>
        <taxon>Bacillota</taxon>
        <taxon>Bacilli</taxon>
        <taxon>Bacillales</taxon>
        <taxon>Paenibacillaceae</taxon>
        <taxon>Paenibacillus</taxon>
        <taxon>Paenibacillus sonchi group</taxon>
    </lineage>
</organism>
<name>A0A974PE10_9BACL</name>
<dbReference type="EMBL" id="CP068595">
    <property type="protein sequence ID" value="QQZ61552.1"/>
    <property type="molecule type" value="Genomic_DNA"/>
</dbReference>